<dbReference type="Proteomes" id="UP000559987">
    <property type="component" value="Unassembled WGS sequence"/>
</dbReference>
<name>A0A839UUU4_9GAMM</name>
<accession>A0A839UUU4</accession>
<dbReference type="RefSeq" id="WP_183911274.1">
    <property type="nucleotide sequence ID" value="NZ_JACHXZ010000004.1"/>
</dbReference>
<sequence>MTTILPHDAVAQDRKSSLKAAYIYYFTKFVYWPTESSTRRVCALGSSQDISDALDKVAQKSAGNIEVEFLEQTPDLDTSKCDIVFISNNLAKGQQVNQGTLLVVDEDIQHPEAAVKLVVVNNKLAFVINRTNAKSKNIEISAKLLGLAREVQE</sequence>
<keyword evidence="2" id="KW-1185">Reference proteome</keyword>
<dbReference type="EMBL" id="JACHXZ010000004">
    <property type="protein sequence ID" value="MBB3169786.1"/>
    <property type="molecule type" value="Genomic_DNA"/>
</dbReference>
<protein>
    <recommendedName>
        <fullName evidence="3">YfiR family protein</fullName>
    </recommendedName>
</protein>
<organism evidence="1 2">
    <name type="scientific">Simiduia aestuariiviva</name>
    <dbReference type="NCBI Taxonomy" id="1510459"/>
    <lineage>
        <taxon>Bacteria</taxon>
        <taxon>Pseudomonadati</taxon>
        <taxon>Pseudomonadota</taxon>
        <taxon>Gammaproteobacteria</taxon>
        <taxon>Cellvibrionales</taxon>
        <taxon>Cellvibrionaceae</taxon>
        <taxon>Simiduia</taxon>
    </lineage>
</organism>
<evidence type="ECO:0000313" key="2">
    <source>
        <dbReference type="Proteomes" id="UP000559987"/>
    </source>
</evidence>
<dbReference type="AlphaFoldDB" id="A0A839UUU4"/>
<dbReference type="InterPro" id="IPR025293">
    <property type="entry name" value="YfiR/HmsC-like"/>
</dbReference>
<evidence type="ECO:0000313" key="1">
    <source>
        <dbReference type="EMBL" id="MBB3169786.1"/>
    </source>
</evidence>
<comment type="caution">
    <text evidence="1">The sequence shown here is derived from an EMBL/GenBank/DDBJ whole genome shotgun (WGS) entry which is preliminary data.</text>
</comment>
<reference evidence="1 2" key="1">
    <citation type="submission" date="2020-08" db="EMBL/GenBank/DDBJ databases">
        <title>Genomic Encyclopedia of Type Strains, Phase III (KMG-III): the genomes of soil and plant-associated and newly described type strains.</title>
        <authorList>
            <person name="Whitman W."/>
        </authorList>
    </citation>
    <scope>NUCLEOTIDE SEQUENCE [LARGE SCALE GENOMIC DNA]</scope>
    <source>
        <strain evidence="1 2">CECT 8571</strain>
    </source>
</reference>
<proteinExistence type="predicted"/>
<evidence type="ECO:0008006" key="3">
    <source>
        <dbReference type="Google" id="ProtNLM"/>
    </source>
</evidence>
<gene>
    <name evidence="1" type="ORF">FHS30_002999</name>
</gene>
<dbReference type="Pfam" id="PF13689">
    <property type="entry name" value="DUF4154"/>
    <property type="match status" value="1"/>
</dbReference>